<evidence type="ECO:0000313" key="4">
    <source>
        <dbReference type="EMBL" id="SEW52008.1"/>
    </source>
</evidence>
<name>A0A1I0S8A7_9BACT</name>
<dbReference type="GO" id="GO:1990281">
    <property type="term" value="C:efflux pump complex"/>
    <property type="evidence" value="ECO:0007669"/>
    <property type="project" value="TreeGrafter"/>
</dbReference>
<proteinExistence type="inferred from homology"/>
<dbReference type="PROSITE" id="PS51257">
    <property type="entry name" value="PROKAR_LIPOPROTEIN"/>
    <property type="match status" value="1"/>
</dbReference>
<dbReference type="InterPro" id="IPR058647">
    <property type="entry name" value="BSH_CzcB-like"/>
</dbReference>
<dbReference type="PANTHER" id="PTHR30469">
    <property type="entry name" value="MULTIDRUG RESISTANCE PROTEIN MDTA"/>
    <property type="match status" value="1"/>
</dbReference>
<gene>
    <name evidence="4" type="ORF">SAMN04488122_4639</name>
</gene>
<dbReference type="InterPro" id="IPR058792">
    <property type="entry name" value="Beta-barrel_RND_2"/>
</dbReference>
<dbReference type="OrthoDB" id="9806939at2"/>
<sequence>MNSGFRITFPLLSAMVITAGLYSCSSSGAKEGKETSAPAAAPAMEAFSLEKGSLSSSITIPGELIAFQQVDLYAKVSSFIKKMNVDVGSEVSTGQILATMEAPEINSQLSGAESRLKSQEAIYLSSKATYNRLLETSKTPGTVSQNDLDLALARQNSDLAQLDAAKAAHREVGDNRNYLEIRAPFSGVITARNVSAGAYVGPSGKGSELPIFTLQEQKKLRLVVSVPEAYTSYLGNQSEVSFTVRSLADKQFKGKVIRLAGALDRKLRSQHIEIDVANNDKSLLPGMVAEVAIPLNGNASNFLVPSSAVLNSTAGVYVIKIADKKTKWVPVTTGRSENGKTEVFGDLAPGDVLCKTASEEVRDNSPVPNVSVK</sequence>
<dbReference type="RefSeq" id="WP_089898471.1">
    <property type="nucleotide sequence ID" value="NZ_FOJG01000002.1"/>
</dbReference>
<dbReference type="SUPFAM" id="SSF111369">
    <property type="entry name" value="HlyD-like secretion proteins"/>
    <property type="match status" value="1"/>
</dbReference>
<dbReference type="Proteomes" id="UP000199310">
    <property type="component" value="Unassembled WGS sequence"/>
</dbReference>
<dbReference type="AlphaFoldDB" id="A0A1I0S8A7"/>
<comment type="similarity">
    <text evidence="1">Belongs to the membrane fusion protein (MFP) (TC 8.A.1) family.</text>
</comment>
<feature type="domain" description="CzcB-like barrel-sandwich hybrid" evidence="3">
    <location>
        <begin position="70"/>
        <end position="201"/>
    </location>
</feature>
<evidence type="ECO:0000259" key="3">
    <source>
        <dbReference type="Pfam" id="PF25973"/>
    </source>
</evidence>
<dbReference type="EMBL" id="FOJG01000002">
    <property type="protein sequence ID" value="SEW52008.1"/>
    <property type="molecule type" value="Genomic_DNA"/>
</dbReference>
<dbReference type="NCBIfam" id="TIGR01730">
    <property type="entry name" value="RND_mfp"/>
    <property type="match status" value="1"/>
</dbReference>
<dbReference type="Pfam" id="PF25954">
    <property type="entry name" value="Beta-barrel_RND_2"/>
    <property type="match status" value="1"/>
</dbReference>
<dbReference type="STRING" id="29529.SAMN04488122_4639"/>
<accession>A0A1I0S8A7</accession>
<dbReference type="Pfam" id="PF25973">
    <property type="entry name" value="BSH_CzcB"/>
    <property type="match status" value="1"/>
</dbReference>
<dbReference type="Gene3D" id="1.10.287.470">
    <property type="entry name" value="Helix hairpin bin"/>
    <property type="match status" value="1"/>
</dbReference>
<evidence type="ECO:0000256" key="1">
    <source>
        <dbReference type="ARBA" id="ARBA00009477"/>
    </source>
</evidence>
<dbReference type="PANTHER" id="PTHR30469:SF37">
    <property type="entry name" value="RAGD PROTEIN"/>
    <property type="match status" value="1"/>
</dbReference>
<organism evidence="4 5">
    <name type="scientific">Chitinophaga arvensicola</name>
    <dbReference type="NCBI Taxonomy" id="29529"/>
    <lineage>
        <taxon>Bacteria</taxon>
        <taxon>Pseudomonadati</taxon>
        <taxon>Bacteroidota</taxon>
        <taxon>Chitinophagia</taxon>
        <taxon>Chitinophagales</taxon>
        <taxon>Chitinophagaceae</taxon>
        <taxon>Chitinophaga</taxon>
    </lineage>
</organism>
<keyword evidence="5" id="KW-1185">Reference proteome</keyword>
<dbReference type="InterPro" id="IPR006143">
    <property type="entry name" value="RND_pump_MFP"/>
</dbReference>
<protein>
    <submittedName>
        <fullName evidence="4">RND family efflux transporter, MFP subunit</fullName>
    </submittedName>
</protein>
<dbReference type="Gene3D" id="2.40.50.100">
    <property type="match status" value="1"/>
</dbReference>
<dbReference type="Gene3D" id="2.40.30.170">
    <property type="match status" value="1"/>
</dbReference>
<dbReference type="Gene3D" id="2.40.420.20">
    <property type="match status" value="1"/>
</dbReference>
<evidence type="ECO:0000313" key="5">
    <source>
        <dbReference type="Proteomes" id="UP000199310"/>
    </source>
</evidence>
<dbReference type="GO" id="GO:0015562">
    <property type="term" value="F:efflux transmembrane transporter activity"/>
    <property type="evidence" value="ECO:0007669"/>
    <property type="project" value="TreeGrafter"/>
</dbReference>
<evidence type="ECO:0000259" key="2">
    <source>
        <dbReference type="Pfam" id="PF25954"/>
    </source>
</evidence>
<reference evidence="5" key="1">
    <citation type="submission" date="2016-10" db="EMBL/GenBank/DDBJ databases">
        <authorList>
            <person name="Varghese N."/>
            <person name="Submissions S."/>
        </authorList>
    </citation>
    <scope>NUCLEOTIDE SEQUENCE [LARGE SCALE GENOMIC DNA]</scope>
    <source>
        <strain evidence="5">DSM 3695</strain>
    </source>
</reference>
<feature type="domain" description="CusB-like beta-barrel" evidence="2">
    <location>
        <begin position="222"/>
        <end position="293"/>
    </location>
</feature>